<accession>A0A9P4QER1</accession>
<dbReference type="Pfam" id="PF03399">
    <property type="entry name" value="SAC3_GANP"/>
    <property type="match status" value="1"/>
</dbReference>
<evidence type="ECO:0000313" key="3">
    <source>
        <dbReference type="EMBL" id="KAF2725913.1"/>
    </source>
</evidence>
<dbReference type="PANTHER" id="PTHR12436:SF4">
    <property type="entry name" value="LEUKOCYTE RECEPTOR CLUSTER MEMBER 8"/>
    <property type="match status" value="1"/>
</dbReference>
<dbReference type="AlphaFoldDB" id="A0A9P4QER1"/>
<evidence type="ECO:0000313" key="4">
    <source>
        <dbReference type="Proteomes" id="UP000799441"/>
    </source>
</evidence>
<comment type="caution">
    <text evidence="3">The sequence shown here is derived from an EMBL/GenBank/DDBJ whole genome shotgun (WGS) entry which is preliminary data.</text>
</comment>
<reference evidence="3" key="1">
    <citation type="journal article" date="2020" name="Stud. Mycol.">
        <title>101 Dothideomycetes genomes: a test case for predicting lifestyles and emergence of pathogens.</title>
        <authorList>
            <person name="Haridas S."/>
            <person name="Albert R."/>
            <person name="Binder M."/>
            <person name="Bloem J."/>
            <person name="Labutti K."/>
            <person name="Salamov A."/>
            <person name="Andreopoulos B."/>
            <person name="Baker S."/>
            <person name="Barry K."/>
            <person name="Bills G."/>
            <person name="Bluhm B."/>
            <person name="Cannon C."/>
            <person name="Castanera R."/>
            <person name="Culley D."/>
            <person name="Daum C."/>
            <person name="Ezra D."/>
            <person name="Gonzalez J."/>
            <person name="Henrissat B."/>
            <person name="Kuo A."/>
            <person name="Liang C."/>
            <person name="Lipzen A."/>
            <person name="Lutzoni F."/>
            <person name="Magnuson J."/>
            <person name="Mondo S."/>
            <person name="Nolan M."/>
            <person name="Ohm R."/>
            <person name="Pangilinan J."/>
            <person name="Park H.-J."/>
            <person name="Ramirez L."/>
            <person name="Alfaro M."/>
            <person name="Sun H."/>
            <person name="Tritt A."/>
            <person name="Yoshinaga Y."/>
            <person name="Zwiers L.-H."/>
            <person name="Turgeon B."/>
            <person name="Goodwin S."/>
            <person name="Spatafora J."/>
            <person name="Crous P."/>
            <person name="Grigoriev I."/>
        </authorList>
    </citation>
    <scope>NUCLEOTIDE SEQUENCE</scope>
    <source>
        <strain evidence="3">CBS 116435</strain>
    </source>
</reference>
<dbReference type="GO" id="GO:0005634">
    <property type="term" value="C:nucleus"/>
    <property type="evidence" value="ECO:0007669"/>
    <property type="project" value="TreeGrafter"/>
</dbReference>
<organism evidence="3 4">
    <name type="scientific">Polychaeton citri CBS 116435</name>
    <dbReference type="NCBI Taxonomy" id="1314669"/>
    <lineage>
        <taxon>Eukaryota</taxon>
        <taxon>Fungi</taxon>
        <taxon>Dikarya</taxon>
        <taxon>Ascomycota</taxon>
        <taxon>Pezizomycotina</taxon>
        <taxon>Dothideomycetes</taxon>
        <taxon>Dothideomycetidae</taxon>
        <taxon>Capnodiales</taxon>
        <taxon>Capnodiaceae</taxon>
        <taxon>Polychaeton</taxon>
    </lineage>
</organism>
<dbReference type="Gene3D" id="1.25.40.990">
    <property type="match status" value="1"/>
</dbReference>
<evidence type="ECO:0000256" key="1">
    <source>
        <dbReference type="SAM" id="MobiDB-lite"/>
    </source>
</evidence>
<feature type="domain" description="SAC3/GANP/THP3 conserved" evidence="2">
    <location>
        <begin position="231"/>
        <end position="439"/>
    </location>
</feature>
<feature type="compositionally biased region" description="Low complexity" evidence="1">
    <location>
        <begin position="16"/>
        <end position="35"/>
    </location>
</feature>
<dbReference type="OrthoDB" id="199574at2759"/>
<dbReference type="Proteomes" id="UP000799441">
    <property type="component" value="Unassembled WGS sequence"/>
</dbReference>
<gene>
    <name evidence="3" type="ORF">K431DRAFT_317343</name>
</gene>
<feature type="region of interest" description="Disordered" evidence="1">
    <location>
        <begin position="120"/>
        <end position="222"/>
    </location>
</feature>
<dbReference type="PANTHER" id="PTHR12436">
    <property type="entry name" value="80 KDA MCM3-ASSOCIATED PROTEIN"/>
    <property type="match status" value="1"/>
</dbReference>
<evidence type="ECO:0000259" key="2">
    <source>
        <dbReference type="Pfam" id="PF03399"/>
    </source>
</evidence>
<protein>
    <recommendedName>
        <fullName evidence="2">SAC3/GANP/THP3 conserved domain-containing protein</fullName>
    </recommendedName>
</protein>
<proteinExistence type="predicted"/>
<feature type="region of interest" description="Disordered" evidence="1">
    <location>
        <begin position="1"/>
        <end position="39"/>
    </location>
</feature>
<dbReference type="EMBL" id="MU003766">
    <property type="protein sequence ID" value="KAF2725913.1"/>
    <property type="molecule type" value="Genomic_DNA"/>
</dbReference>
<dbReference type="InterPro" id="IPR045107">
    <property type="entry name" value="SAC3/GANP/THP3"/>
</dbReference>
<dbReference type="InterPro" id="IPR005062">
    <property type="entry name" value="SAC3/GANP/THP3_conserved"/>
</dbReference>
<name>A0A9P4QER1_9PEZI</name>
<keyword evidence="4" id="KW-1185">Reference proteome</keyword>
<sequence>MAAAPAFHAVPVRHTLSQSQSQPLPQQQQQQQQPSAQKYEWGPEVRLYVQRAFESDNAVPGIGAKELAEKLRIVITEAAESNQIGKIDWSTHPLPQQIIIHERESQAQGTVFTNMNNWNVALPDSTSRKRKSTDGDDDTCPVTPPWQKKSKKTGSLEDRITGKPSKKEKKQKQAETFRANAAHSKLPDALERRRQRFEGQLGSPGLSSRDDSPAGPDGPVVGTCQKVEKSYFRLTSAPKPEDVRPLPVLEQALQAVRKKWKKEHSYVYACDQLKAIRQDLTVQHIKNAFTVKVYEVHARIALEMADMGEYHQCQTQLRALYKMGLEGNVEEFTAYRILYFIYTCNRTDMNDMLADLTTTDKARPAVRHALQCRAALSTGNYHKFFRLYDEADQMLIMGPYLLDLFVQRERLAALAAMCKAYKPDVSLRYIAKELSFHGNDDDGGEQDPDAGPRLCASFICEHGGEQLLSSKNGDVRLDTTRAGVLFETAKQAAFKSSAPKKRYT</sequence>